<feature type="domain" description="RING-type" evidence="7">
    <location>
        <begin position="100"/>
        <end position="130"/>
    </location>
</feature>
<sequence length="192" mass="21657">MSSNNTEEEAPTGAKSGTIVVAIVVPSVLIILLLGLIIINRRRGSIFRPCSRAESGSKEKRWKTRQDELESHIKSQKFYDWLASQKEKSAVTSQPHDPLCAICLDDFSDDAQVRGLHCSHAFHSRCLDEWFISHAQLELRGGTRKRKKILDPSPTREHPSRSHQRQTAGSPGLPNCFWELLQGSIKRFGQEL</sequence>
<dbReference type="InterPro" id="IPR001841">
    <property type="entry name" value="Znf_RING"/>
</dbReference>
<dbReference type="GO" id="GO:0008270">
    <property type="term" value="F:zinc ion binding"/>
    <property type="evidence" value="ECO:0007669"/>
    <property type="project" value="UniProtKB-KW"/>
</dbReference>
<evidence type="ECO:0000313" key="8">
    <source>
        <dbReference type="EMBL" id="RYN44962.1"/>
    </source>
</evidence>
<feature type="transmembrane region" description="Helical" evidence="6">
    <location>
        <begin position="20"/>
        <end position="39"/>
    </location>
</feature>
<evidence type="ECO:0000256" key="6">
    <source>
        <dbReference type="SAM" id="Phobius"/>
    </source>
</evidence>
<dbReference type="AlphaFoldDB" id="A0A4Q4M7R6"/>
<protein>
    <recommendedName>
        <fullName evidence="7">RING-type domain-containing protein</fullName>
    </recommendedName>
</protein>
<organism evidence="8 9">
    <name type="scientific">Alternaria tenuissima</name>
    <dbReference type="NCBI Taxonomy" id="119927"/>
    <lineage>
        <taxon>Eukaryota</taxon>
        <taxon>Fungi</taxon>
        <taxon>Dikarya</taxon>
        <taxon>Ascomycota</taxon>
        <taxon>Pezizomycotina</taxon>
        <taxon>Dothideomycetes</taxon>
        <taxon>Pleosporomycetidae</taxon>
        <taxon>Pleosporales</taxon>
        <taxon>Pleosporineae</taxon>
        <taxon>Pleosporaceae</taxon>
        <taxon>Alternaria</taxon>
        <taxon>Alternaria sect. Alternaria</taxon>
        <taxon>Alternaria alternata complex</taxon>
    </lineage>
</organism>
<evidence type="ECO:0000256" key="2">
    <source>
        <dbReference type="ARBA" id="ARBA00022771"/>
    </source>
</evidence>
<dbReference type="Pfam" id="PF13639">
    <property type="entry name" value="zf-RING_2"/>
    <property type="match status" value="1"/>
</dbReference>
<dbReference type="PANTHER" id="PTHR45798">
    <property type="entry name" value="RING-H2 FINGER PROTEIN ATL61-RELATED-RELATED"/>
    <property type="match status" value="1"/>
</dbReference>
<evidence type="ECO:0000256" key="1">
    <source>
        <dbReference type="ARBA" id="ARBA00022723"/>
    </source>
</evidence>
<evidence type="ECO:0000256" key="3">
    <source>
        <dbReference type="ARBA" id="ARBA00022833"/>
    </source>
</evidence>
<keyword evidence="6" id="KW-0472">Membrane</keyword>
<name>A0A4Q4M7R6_9PLEO</name>
<keyword evidence="1" id="KW-0479">Metal-binding</keyword>
<reference evidence="9" key="1">
    <citation type="journal article" date="2019" name="bioRxiv">
        <title>Genomics, evolutionary history and diagnostics of the Alternaria alternata species group including apple and Asian pear pathotypes.</title>
        <authorList>
            <person name="Armitage A.D."/>
            <person name="Cockerton H.M."/>
            <person name="Sreenivasaprasad S."/>
            <person name="Woodhall J.W."/>
            <person name="Lane C.R."/>
            <person name="Harrison R.J."/>
            <person name="Clarkson J.P."/>
        </authorList>
    </citation>
    <scope>NUCLEOTIDE SEQUENCE [LARGE SCALE GENOMIC DNA]</scope>
    <source>
        <strain evidence="9">FERA 1082</strain>
    </source>
</reference>
<gene>
    <name evidence="8" type="ORF">AA0114_g9489</name>
</gene>
<evidence type="ECO:0000256" key="4">
    <source>
        <dbReference type="PROSITE-ProRule" id="PRU00175"/>
    </source>
</evidence>
<keyword evidence="2 4" id="KW-0863">Zinc-finger</keyword>
<dbReference type="InterPro" id="IPR013083">
    <property type="entry name" value="Znf_RING/FYVE/PHD"/>
</dbReference>
<dbReference type="Gene3D" id="3.30.40.10">
    <property type="entry name" value="Zinc/RING finger domain, C3HC4 (zinc finger)"/>
    <property type="match status" value="1"/>
</dbReference>
<dbReference type="Proteomes" id="UP000292402">
    <property type="component" value="Unassembled WGS sequence"/>
</dbReference>
<evidence type="ECO:0000259" key="7">
    <source>
        <dbReference type="PROSITE" id="PS50089"/>
    </source>
</evidence>
<dbReference type="SUPFAM" id="SSF57850">
    <property type="entry name" value="RING/U-box"/>
    <property type="match status" value="1"/>
</dbReference>
<accession>A0A4Q4M7R6</accession>
<feature type="region of interest" description="Disordered" evidence="5">
    <location>
        <begin position="143"/>
        <end position="171"/>
    </location>
</feature>
<keyword evidence="6" id="KW-0812">Transmembrane</keyword>
<dbReference type="PANTHER" id="PTHR45798:SF97">
    <property type="entry name" value="ALCOHOL-SENSITIVE RING FINGER PROTEIN 1"/>
    <property type="match status" value="1"/>
</dbReference>
<dbReference type="SMART" id="SM00184">
    <property type="entry name" value="RING"/>
    <property type="match status" value="1"/>
</dbReference>
<dbReference type="EMBL" id="PDXA01000037">
    <property type="protein sequence ID" value="RYN44962.1"/>
    <property type="molecule type" value="Genomic_DNA"/>
</dbReference>
<proteinExistence type="predicted"/>
<evidence type="ECO:0000313" key="9">
    <source>
        <dbReference type="Proteomes" id="UP000292402"/>
    </source>
</evidence>
<keyword evidence="6" id="KW-1133">Transmembrane helix</keyword>
<dbReference type="InterPro" id="IPR052788">
    <property type="entry name" value="RING-type_E3_ligase_ATL"/>
</dbReference>
<keyword evidence="3" id="KW-0862">Zinc</keyword>
<evidence type="ECO:0000256" key="5">
    <source>
        <dbReference type="SAM" id="MobiDB-lite"/>
    </source>
</evidence>
<dbReference type="PROSITE" id="PS50089">
    <property type="entry name" value="ZF_RING_2"/>
    <property type="match status" value="1"/>
</dbReference>
<comment type="caution">
    <text evidence="8">The sequence shown here is derived from an EMBL/GenBank/DDBJ whole genome shotgun (WGS) entry which is preliminary data.</text>
</comment>